<protein>
    <submittedName>
        <fullName evidence="3">Predicted oxidoreductase, contains short-chain dehydrogenase (SDR) and DUF2520 domains</fullName>
    </submittedName>
</protein>
<accession>A0A1T4MZW1</accession>
<dbReference type="InterPro" id="IPR019665">
    <property type="entry name" value="OxRdtase/DH_put_Rossmann_dom"/>
</dbReference>
<dbReference type="Proteomes" id="UP000196365">
    <property type="component" value="Unassembled WGS sequence"/>
</dbReference>
<dbReference type="InterPro" id="IPR036291">
    <property type="entry name" value="NAD(P)-bd_dom_sf"/>
</dbReference>
<dbReference type="OrthoDB" id="9810755at2"/>
<dbReference type="InterPro" id="IPR037108">
    <property type="entry name" value="TM1727-like_C_sf"/>
</dbReference>
<dbReference type="InterPro" id="IPR008927">
    <property type="entry name" value="6-PGluconate_DH-like_C_sf"/>
</dbReference>
<sequence>MNIGFIGAGKVGCSFGHYLKQQNLSIIGYYSRSTASSSYAAHLTHSSPLEFAELIKKSDYIFITTPDCEISNIWNRMLEYPLAGKRIFHMSGCLSSNIFCGWKEKQVLCYSIHPLFSFADKNSSHLEDVVFSIEGNYIEKIKNFLEKSHLQYFIIEEKNKPLYHASAVLVSNYMVTLAKIAEDLLKKCGLNQFQCVNAIYPLMKSTLENIKEKQIVNSLTGPIIRGDEETVKRHIENLNQYKKYRDIYRSLGEIALEIAEEKKNLSEEKTNQLYKILRGDCNEKNCVNI</sequence>
<reference evidence="3 4" key="1">
    <citation type="submission" date="2017-02" db="EMBL/GenBank/DDBJ databases">
        <authorList>
            <person name="Peterson S.W."/>
        </authorList>
    </citation>
    <scope>NUCLEOTIDE SEQUENCE [LARGE SCALE GENOMIC DNA]</scope>
    <source>
        <strain evidence="3 4">DSM 15102</strain>
    </source>
</reference>
<dbReference type="Pfam" id="PF10727">
    <property type="entry name" value="Rossmann-like"/>
    <property type="match status" value="1"/>
</dbReference>
<dbReference type="AlphaFoldDB" id="A0A1T4MZW1"/>
<dbReference type="Pfam" id="PF10728">
    <property type="entry name" value="DUF2520"/>
    <property type="match status" value="1"/>
</dbReference>
<feature type="domain" description="Putative oxidoreductase/dehydrogenase Rossmann-like" evidence="1">
    <location>
        <begin position="2"/>
        <end position="114"/>
    </location>
</feature>
<name>A0A1T4MZW1_9FIRM</name>
<evidence type="ECO:0000313" key="4">
    <source>
        <dbReference type="Proteomes" id="UP000196365"/>
    </source>
</evidence>
<dbReference type="InterPro" id="IPR018931">
    <property type="entry name" value="DUF2520"/>
</dbReference>
<organism evidence="3 4">
    <name type="scientific">Garciella nitratireducens DSM 15102</name>
    <dbReference type="NCBI Taxonomy" id="1121911"/>
    <lineage>
        <taxon>Bacteria</taxon>
        <taxon>Bacillati</taxon>
        <taxon>Bacillota</taxon>
        <taxon>Clostridia</taxon>
        <taxon>Eubacteriales</taxon>
        <taxon>Eubacteriaceae</taxon>
        <taxon>Garciella</taxon>
    </lineage>
</organism>
<dbReference type="RefSeq" id="WP_087678919.1">
    <property type="nucleotide sequence ID" value="NZ_FUWV01000009.1"/>
</dbReference>
<dbReference type="SUPFAM" id="SSF48179">
    <property type="entry name" value="6-phosphogluconate dehydrogenase C-terminal domain-like"/>
    <property type="match status" value="1"/>
</dbReference>
<dbReference type="PANTHER" id="PTHR40459:SF1">
    <property type="entry name" value="CONSERVED HYPOTHETICAL ALANINE AND LEUCINE RICH PROTEIN"/>
    <property type="match status" value="1"/>
</dbReference>
<evidence type="ECO:0000259" key="1">
    <source>
        <dbReference type="Pfam" id="PF10727"/>
    </source>
</evidence>
<dbReference type="EMBL" id="FUWV01000009">
    <property type="protein sequence ID" value="SJZ72295.1"/>
    <property type="molecule type" value="Genomic_DNA"/>
</dbReference>
<dbReference type="Gene3D" id="3.40.50.720">
    <property type="entry name" value="NAD(P)-binding Rossmann-like Domain"/>
    <property type="match status" value="1"/>
</dbReference>
<evidence type="ECO:0000259" key="2">
    <source>
        <dbReference type="Pfam" id="PF10728"/>
    </source>
</evidence>
<dbReference type="Gene3D" id="1.10.1040.20">
    <property type="entry name" value="ProC-like, C-terminal domain"/>
    <property type="match status" value="1"/>
</dbReference>
<gene>
    <name evidence="3" type="ORF">SAMN02745973_01496</name>
</gene>
<proteinExistence type="predicted"/>
<dbReference type="SUPFAM" id="SSF51735">
    <property type="entry name" value="NAD(P)-binding Rossmann-fold domains"/>
    <property type="match status" value="1"/>
</dbReference>
<feature type="domain" description="DUF2520" evidence="2">
    <location>
        <begin position="130"/>
        <end position="253"/>
    </location>
</feature>
<keyword evidence="4" id="KW-1185">Reference proteome</keyword>
<evidence type="ECO:0000313" key="3">
    <source>
        <dbReference type="EMBL" id="SJZ72295.1"/>
    </source>
</evidence>
<dbReference type="PANTHER" id="PTHR40459">
    <property type="entry name" value="CONSERVED HYPOTHETICAL ALANINE AND LEUCINE RICH PROTEIN"/>
    <property type="match status" value="1"/>
</dbReference>